<name>A0A1Y2F999_PROLT</name>
<dbReference type="SUPFAM" id="SSF54001">
    <property type="entry name" value="Cysteine proteinases"/>
    <property type="match status" value="1"/>
</dbReference>
<feature type="region of interest" description="Disordered" evidence="8">
    <location>
        <begin position="1"/>
        <end position="33"/>
    </location>
</feature>
<dbReference type="GO" id="GO:0004843">
    <property type="term" value="F:cysteine-type deubiquitinase activity"/>
    <property type="evidence" value="ECO:0007669"/>
    <property type="project" value="UniProtKB-EC"/>
</dbReference>
<dbReference type="GO" id="GO:0016579">
    <property type="term" value="P:protein deubiquitination"/>
    <property type="evidence" value="ECO:0007669"/>
    <property type="project" value="InterPro"/>
</dbReference>
<dbReference type="EMBL" id="MCFI01000013">
    <property type="protein sequence ID" value="ORY80481.1"/>
    <property type="molecule type" value="Genomic_DNA"/>
</dbReference>
<accession>A0A1Y2F999</accession>
<reference evidence="10 11" key="1">
    <citation type="submission" date="2016-07" db="EMBL/GenBank/DDBJ databases">
        <title>Pervasive Adenine N6-methylation of Active Genes in Fungi.</title>
        <authorList>
            <consortium name="DOE Joint Genome Institute"/>
            <person name="Mondo S.J."/>
            <person name="Dannebaum R.O."/>
            <person name="Kuo R.C."/>
            <person name="Labutti K."/>
            <person name="Haridas S."/>
            <person name="Kuo A."/>
            <person name="Salamov A."/>
            <person name="Ahrendt S.R."/>
            <person name="Lipzen A."/>
            <person name="Sullivan W."/>
            <person name="Andreopoulos W.B."/>
            <person name="Clum A."/>
            <person name="Lindquist E."/>
            <person name="Daum C."/>
            <person name="Ramamoorthy G.K."/>
            <person name="Gryganskyi A."/>
            <person name="Culley D."/>
            <person name="Magnuson J.K."/>
            <person name="James T.Y."/>
            <person name="O'Malley M.A."/>
            <person name="Stajich J.E."/>
            <person name="Spatafora J.W."/>
            <person name="Visel A."/>
            <person name="Grigoriev I.V."/>
        </authorList>
    </citation>
    <scope>NUCLEOTIDE SEQUENCE [LARGE SCALE GENOMIC DNA]</scope>
    <source>
        <strain evidence="10 11">12-1054</strain>
    </source>
</reference>
<keyword evidence="6 10" id="KW-0378">Hydrolase</keyword>
<keyword evidence="7" id="KW-0788">Thiol protease</keyword>
<keyword evidence="4" id="KW-0645">Protease</keyword>
<dbReference type="Pfam" id="PF00443">
    <property type="entry name" value="UCH"/>
    <property type="match status" value="1"/>
</dbReference>
<dbReference type="InterPro" id="IPR001394">
    <property type="entry name" value="Peptidase_C19_UCH"/>
</dbReference>
<dbReference type="Proteomes" id="UP000193685">
    <property type="component" value="Unassembled WGS sequence"/>
</dbReference>
<proteinExistence type="inferred from homology"/>
<dbReference type="AlphaFoldDB" id="A0A1Y2F999"/>
<gene>
    <name evidence="10" type="ORF">BCR37DRAFT_399533</name>
</gene>
<evidence type="ECO:0000256" key="3">
    <source>
        <dbReference type="ARBA" id="ARBA00012759"/>
    </source>
</evidence>
<comment type="similarity">
    <text evidence="2">Belongs to the peptidase C19 family.</text>
</comment>
<evidence type="ECO:0000259" key="9">
    <source>
        <dbReference type="PROSITE" id="PS50235"/>
    </source>
</evidence>
<organism evidence="10 11">
    <name type="scientific">Protomyces lactucae-debilis</name>
    <dbReference type="NCBI Taxonomy" id="2754530"/>
    <lineage>
        <taxon>Eukaryota</taxon>
        <taxon>Fungi</taxon>
        <taxon>Dikarya</taxon>
        <taxon>Ascomycota</taxon>
        <taxon>Taphrinomycotina</taxon>
        <taxon>Taphrinomycetes</taxon>
        <taxon>Taphrinales</taxon>
        <taxon>Protomycetaceae</taxon>
        <taxon>Protomyces</taxon>
    </lineage>
</organism>
<dbReference type="STRING" id="56484.A0A1Y2F999"/>
<evidence type="ECO:0000256" key="8">
    <source>
        <dbReference type="SAM" id="MobiDB-lite"/>
    </source>
</evidence>
<sequence>MGLFSNKKKRSSPSLRVSDHTPSSPASAPRPVASDHHSAQLDLAIAQVISALEQRGLHYDPSRCRTLLMGRFCHGDPGRAVNLALALRDAEDLILVEAHAGTLLQGVENLSGTTCYLDALLFAMFARTVPLFDALLYQDRSDVPEATRLAVNLRLFVNLLRTGHLITGDLVSMIQTSIAGCGWQDALSSGQQDTSECFGFIAEVLQMPTLTFKVYIAHGGKQDAADFKIVQERFLALSVPKPPTKHGAIPPVELVHLMDAYFHNKLEVRRPVARSRSTLMSIAAVNGFPTEKQGKKDKEVTMQAWELFELVPYYSASDNSPRQQALAREPPVVGICLKRYYFDSHGNPVLNPTPIIIPEFIDMSSYVDAEASASKTKKIVRLRLESAVCHRGTRVASGHYVSICRAEAGMWLLFDDLAHPHRIRQATFGELFSREVPYLLFYQLEVFETRPARPMRRAPSVPNFGQVVNNSSDSLPPPLPPINWRTHPLRQAQEGISVPSSVIPSSSQGAPYPVDRNIEERTKVYFR</sequence>
<dbReference type="RefSeq" id="XP_040724369.1">
    <property type="nucleotide sequence ID" value="XM_040871776.1"/>
</dbReference>
<dbReference type="EC" id="3.4.19.12" evidence="3"/>
<dbReference type="InterPro" id="IPR038765">
    <property type="entry name" value="Papain-like_cys_pep_sf"/>
</dbReference>
<dbReference type="Gene3D" id="3.90.70.10">
    <property type="entry name" value="Cysteine proteinases"/>
    <property type="match status" value="2"/>
</dbReference>
<comment type="catalytic activity">
    <reaction evidence="1">
        <text>Thiol-dependent hydrolysis of ester, thioester, amide, peptide and isopeptide bonds formed by the C-terminal Gly of ubiquitin (a 76-residue protein attached to proteins as an intracellular targeting signal).</text>
        <dbReference type="EC" id="3.4.19.12"/>
    </reaction>
</comment>
<evidence type="ECO:0000256" key="7">
    <source>
        <dbReference type="ARBA" id="ARBA00022807"/>
    </source>
</evidence>
<feature type="compositionally biased region" description="Low complexity" evidence="8">
    <location>
        <begin position="22"/>
        <end position="32"/>
    </location>
</feature>
<dbReference type="PANTHER" id="PTHR24006:SF722">
    <property type="entry name" value="UBIQUITIN CARBOXYL-TERMINAL HYDROLASE 48"/>
    <property type="match status" value="1"/>
</dbReference>
<dbReference type="GO" id="GO:0005829">
    <property type="term" value="C:cytosol"/>
    <property type="evidence" value="ECO:0007669"/>
    <property type="project" value="TreeGrafter"/>
</dbReference>
<evidence type="ECO:0000256" key="2">
    <source>
        <dbReference type="ARBA" id="ARBA00009085"/>
    </source>
</evidence>
<keyword evidence="5" id="KW-0833">Ubl conjugation pathway</keyword>
<feature type="domain" description="USP" evidence="9">
    <location>
        <begin position="105"/>
        <end position="445"/>
    </location>
</feature>
<dbReference type="GeneID" id="63788375"/>
<dbReference type="InterPro" id="IPR050164">
    <property type="entry name" value="Peptidase_C19"/>
</dbReference>
<evidence type="ECO:0000256" key="6">
    <source>
        <dbReference type="ARBA" id="ARBA00022801"/>
    </source>
</evidence>
<comment type="caution">
    <text evidence="10">The sequence shown here is derived from an EMBL/GenBank/DDBJ whole genome shotgun (WGS) entry which is preliminary data.</text>
</comment>
<feature type="compositionally biased region" description="Basic residues" evidence="8">
    <location>
        <begin position="1"/>
        <end position="11"/>
    </location>
</feature>
<dbReference type="GO" id="GO:0006508">
    <property type="term" value="P:proteolysis"/>
    <property type="evidence" value="ECO:0007669"/>
    <property type="project" value="UniProtKB-KW"/>
</dbReference>
<protein>
    <recommendedName>
        <fullName evidence="3">ubiquitinyl hydrolase 1</fullName>
        <ecNumber evidence="3">3.4.19.12</ecNumber>
    </recommendedName>
</protein>
<evidence type="ECO:0000256" key="4">
    <source>
        <dbReference type="ARBA" id="ARBA00022670"/>
    </source>
</evidence>
<dbReference type="OrthoDB" id="6287070at2759"/>
<dbReference type="PROSITE" id="PS50235">
    <property type="entry name" value="USP_3"/>
    <property type="match status" value="1"/>
</dbReference>
<dbReference type="OMA" id="INWRTHP"/>
<evidence type="ECO:0000256" key="1">
    <source>
        <dbReference type="ARBA" id="ARBA00000707"/>
    </source>
</evidence>
<evidence type="ECO:0000313" key="11">
    <source>
        <dbReference type="Proteomes" id="UP000193685"/>
    </source>
</evidence>
<dbReference type="InterPro" id="IPR028889">
    <property type="entry name" value="USP"/>
</dbReference>
<keyword evidence="11" id="KW-1185">Reference proteome</keyword>
<dbReference type="GO" id="GO:0005634">
    <property type="term" value="C:nucleus"/>
    <property type="evidence" value="ECO:0007669"/>
    <property type="project" value="UniProtKB-SubCell"/>
</dbReference>
<evidence type="ECO:0000256" key="5">
    <source>
        <dbReference type="ARBA" id="ARBA00022786"/>
    </source>
</evidence>
<dbReference type="PANTHER" id="PTHR24006">
    <property type="entry name" value="UBIQUITIN CARBOXYL-TERMINAL HYDROLASE"/>
    <property type="match status" value="1"/>
</dbReference>
<evidence type="ECO:0000313" key="10">
    <source>
        <dbReference type="EMBL" id="ORY80481.1"/>
    </source>
</evidence>